<feature type="compositionally biased region" description="Low complexity" evidence="1">
    <location>
        <begin position="190"/>
        <end position="199"/>
    </location>
</feature>
<proteinExistence type="predicted"/>
<dbReference type="KEGG" id="bfu:BCIN_14g04280"/>
<feature type="compositionally biased region" description="Basic and acidic residues" evidence="1">
    <location>
        <begin position="704"/>
        <end position="727"/>
    </location>
</feature>
<feature type="region of interest" description="Disordered" evidence="1">
    <location>
        <begin position="141"/>
        <end position="217"/>
    </location>
</feature>
<feature type="region of interest" description="Disordered" evidence="1">
    <location>
        <begin position="501"/>
        <end position="589"/>
    </location>
</feature>
<feature type="compositionally biased region" description="Polar residues" evidence="1">
    <location>
        <begin position="113"/>
        <end position="123"/>
    </location>
</feature>
<feature type="region of interest" description="Disordered" evidence="1">
    <location>
        <begin position="892"/>
        <end position="913"/>
    </location>
</feature>
<feature type="compositionally biased region" description="Basic and acidic residues" evidence="1">
    <location>
        <begin position="361"/>
        <end position="371"/>
    </location>
</feature>
<dbReference type="OrthoDB" id="3597533at2759"/>
<feature type="region of interest" description="Disordered" evidence="1">
    <location>
        <begin position="662"/>
        <end position="802"/>
    </location>
</feature>
<dbReference type="EMBL" id="CP009818">
    <property type="protein sequence ID" value="ATZ57273.1"/>
    <property type="molecule type" value="Genomic_DNA"/>
</dbReference>
<feature type="compositionally biased region" description="Basic and acidic residues" evidence="1">
    <location>
        <begin position="461"/>
        <end position="479"/>
    </location>
</feature>
<protein>
    <submittedName>
        <fullName evidence="2">Uncharacterized protein</fullName>
    </submittedName>
</protein>
<feature type="compositionally biased region" description="Basic and acidic residues" evidence="1">
    <location>
        <begin position="742"/>
        <end position="766"/>
    </location>
</feature>
<feature type="region of interest" description="Disordered" evidence="1">
    <location>
        <begin position="332"/>
        <end position="420"/>
    </location>
</feature>
<reference evidence="2 3" key="1">
    <citation type="journal article" date="2011" name="PLoS Genet.">
        <title>Genomic analysis of the necrotrophic fungal pathogens Sclerotinia sclerotiorum and Botrytis cinerea.</title>
        <authorList>
            <person name="Amselem J."/>
            <person name="Cuomo C.A."/>
            <person name="van Kan J.A."/>
            <person name="Viaud M."/>
            <person name="Benito E.P."/>
            <person name="Couloux A."/>
            <person name="Coutinho P.M."/>
            <person name="de Vries R.P."/>
            <person name="Dyer P.S."/>
            <person name="Fillinger S."/>
            <person name="Fournier E."/>
            <person name="Gout L."/>
            <person name="Hahn M."/>
            <person name="Kohn L."/>
            <person name="Lapalu N."/>
            <person name="Plummer K.M."/>
            <person name="Pradier J.M."/>
            <person name="Quevillon E."/>
            <person name="Sharon A."/>
            <person name="Simon A."/>
            <person name="ten Have A."/>
            <person name="Tudzynski B."/>
            <person name="Tudzynski P."/>
            <person name="Wincker P."/>
            <person name="Andrew M."/>
            <person name="Anthouard V."/>
            <person name="Beever R.E."/>
            <person name="Beffa R."/>
            <person name="Benoit I."/>
            <person name="Bouzid O."/>
            <person name="Brault B."/>
            <person name="Chen Z."/>
            <person name="Choquer M."/>
            <person name="Collemare J."/>
            <person name="Cotton P."/>
            <person name="Danchin E.G."/>
            <person name="Da Silva C."/>
            <person name="Gautier A."/>
            <person name="Giraud C."/>
            <person name="Giraud T."/>
            <person name="Gonzalez C."/>
            <person name="Grossetete S."/>
            <person name="Guldener U."/>
            <person name="Henrissat B."/>
            <person name="Howlett B.J."/>
            <person name="Kodira C."/>
            <person name="Kretschmer M."/>
            <person name="Lappartient A."/>
            <person name="Leroch M."/>
            <person name="Levis C."/>
            <person name="Mauceli E."/>
            <person name="Neuveglise C."/>
            <person name="Oeser B."/>
            <person name="Pearson M."/>
            <person name="Poulain J."/>
            <person name="Poussereau N."/>
            <person name="Quesneville H."/>
            <person name="Rascle C."/>
            <person name="Schumacher J."/>
            <person name="Segurens B."/>
            <person name="Sexton A."/>
            <person name="Silva E."/>
            <person name="Sirven C."/>
            <person name="Soanes D.M."/>
            <person name="Talbot N.J."/>
            <person name="Templeton M."/>
            <person name="Yandava C."/>
            <person name="Yarden O."/>
            <person name="Zeng Q."/>
            <person name="Rollins J.A."/>
            <person name="Lebrun M.H."/>
            <person name="Dickman M."/>
        </authorList>
    </citation>
    <scope>NUCLEOTIDE SEQUENCE [LARGE SCALE GENOMIC DNA]</scope>
    <source>
        <strain evidence="2 3">B05.10</strain>
    </source>
</reference>
<feature type="region of interest" description="Disordered" evidence="1">
    <location>
        <begin position="25"/>
        <end position="57"/>
    </location>
</feature>
<dbReference type="VEuPathDB" id="FungiDB:Bcin14g04280"/>
<feature type="compositionally biased region" description="Pro residues" evidence="1">
    <location>
        <begin position="531"/>
        <end position="542"/>
    </location>
</feature>
<feature type="compositionally biased region" description="Basic and acidic residues" evidence="1">
    <location>
        <begin position="944"/>
        <end position="953"/>
    </location>
</feature>
<feature type="region of interest" description="Disordered" evidence="1">
    <location>
        <begin position="944"/>
        <end position="963"/>
    </location>
</feature>
<feature type="compositionally biased region" description="Basic residues" evidence="1">
    <location>
        <begin position="157"/>
        <end position="168"/>
    </location>
</feature>
<keyword evidence="3" id="KW-1185">Reference proteome</keyword>
<feature type="compositionally biased region" description="Polar residues" evidence="1">
    <location>
        <begin position="283"/>
        <end position="294"/>
    </location>
</feature>
<reference evidence="2 3" key="2">
    <citation type="journal article" date="2012" name="Eukaryot. Cell">
        <title>Genome update of Botrytis cinerea strains B05.10 and T4.</title>
        <authorList>
            <person name="Staats M."/>
            <person name="van Kan J.A."/>
        </authorList>
    </citation>
    <scope>NUCLEOTIDE SEQUENCE [LARGE SCALE GENOMIC DNA]</scope>
    <source>
        <strain evidence="2 3">B05.10</strain>
    </source>
</reference>
<feature type="compositionally biased region" description="Polar residues" evidence="1">
    <location>
        <begin position="25"/>
        <end position="40"/>
    </location>
</feature>
<evidence type="ECO:0000313" key="2">
    <source>
        <dbReference type="EMBL" id="ATZ57273.1"/>
    </source>
</evidence>
<evidence type="ECO:0000313" key="3">
    <source>
        <dbReference type="Proteomes" id="UP000001798"/>
    </source>
</evidence>
<evidence type="ECO:0000256" key="1">
    <source>
        <dbReference type="SAM" id="MobiDB-lite"/>
    </source>
</evidence>
<feature type="region of interest" description="Disordered" evidence="1">
    <location>
        <begin position="609"/>
        <end position="644"/>
    </location>
</feature>
<dbReference type="AlphaFoldDB" id="A0A384K382"/>
<dbReference type="Proteomes" id="UP000001798">
    <property type="component" value="Chromosome 14"/>
</dbReference>
<feature type="compositionally biased region" description="Low complexity" evidence="1">
    <location>
        <begin position="791"/>
        <end position="801"/>
    </location>
</feature>
<feature type="region of interest" description="Disordered" evidence="1">
    <location>
        <begin position="459"/>
        <end position="484"/>
    </location>
</feature>
<feature type="compositionally biased region" description="Polar residues" evidence="1">
    <location>
        <begin position="332"/>
        <end position="355"/>
    </location>
</feature>
<feature type="region of interest" description="Disordered" evidence="1">
    <location>
        <begin position="283"/>
        <end position="308"/>
    </location>
</feature>
<feature type="compositionally biased region" description="Basic and acidic residues" evidence="1">
    <location>
        <begin position="892"/>
        <end position="910"/>
    </location>
</feature>
<dbReference type="RefSeq" id="XP_024553048.1">
    <property type="nucleotide sequence ID" value="XM_024697233.1"/>
</dbReference>
<sequence length="963" mass="107216">MAYHGSWGRGRSIYGHNNVRSNAKISITGRSRSKASSLGDPTTPDRGRSSRDNKSFYRSKPVVTSSLRCLVGKFEAMDALSLPIQDFTLQPALLHSARNSPRKRSRTRDSSQKRLSTILSPTSKNLSRDDDVFIEEYMRNNTWGDTPSSTKSTLLRSQKRQFQLRRLRTPQQPAKFIKTPSKSENRKVSSRSNSKNMSGKKVETPAYTLPKKSPNKKIGNMIKDRIRFFDGSPDEKLPSSPAKSSPPKTIPSLFAPAPHVYRNDESPSTSHTTAIETPNFKSAMRGSTNFSRTSEVAKEKSAMISSTQKAQYTPVLQRKQRNVFGEAVQNPFLASQGSSEKTRSSNTVSPHTSPTRPHGFKRLDSETKIDTNSRGSSLARYETNATPTRGPSLPRISRPRGRTVPGRKDPKTGIQKDVDTRRSQISEKIEAIYQAKNEARKTEGQDTKIVLQGNYAVSPMPKKEEKDDVRQPQRIKDTSSFRSKSKVADMRMRFDGGASFAGTALPGSATRDAGPRIVSPVKEGEDSSIIPIPPPAPPPPIFSSPIRRKSIPGPNTPQHLLSLPTQKQKQLSPKSTEFSSSPRKNTLSETIMQRVSVLPLESSEKIAIQRRQQTPAPLDDSPVTPRPEKSALQTWPRSGVRRPKQVRNGLIAEKMRLFEDISRKEKNDESIIPGKEKQDGESGQGRPVIGNGGGRTRMTTKALIEGRIEKFEISPRRDGDKDGEARKGRINPVFPMAIVANDEWKGKGKDKGKEKEGPIKDKHENAGIKTVELSSPSPATKSRERPRSRGPRVGSRGRVVGQWNDFLPPGDEDMDGDALAHLPLKRGLRDARMHMGRDGSHSIDWDEVERELGEKGGWREEDLGLVGWGEMEKNIEGLRGGKGISVSIKVRGKESGGKVGRREDGRDQSESRGIMVVKEAECGLSEPKPLRAVEMKRMVEICRDRERVGERERSRGRKMERRK</sequence>
<feature type="compositionally biased region" description="Polar residues" evidence="1">
    <location>
        <begin position="556"/>
        <end position="589"/>
    </location>
</feature>
<name>A0A384K382_BOTFB</name>
<reference evidence="2 3" key="3">
    <citation type="journal article" date="2017" name="Mol. Plant Pathol.">
        <title>A gapless genome sequence of the fungus Botrytis cinerea.</title>
        <authorList>
            <person name="Van Kan J.A."/>
            <person name="Stassen J.H."/>
            <person name="Mosbach A."/>
            <person name="Van Der Lee T.A."/>
            <person name="Faino L."/>
            <person name="Farmer A.D."/>
            <person name="Papasotiriou D.G."/>
            <person name="Zhou S."/>
            <person name="Seidl M.F."/>
            <person name="Cottam E."/>
            <person name="Edel D."/>
            <person name="Hahn M."/>
            <person name="Schwartz D.C."/>
            <person name="Dietrich R.A."/>
            <person name="Widdison S."/>
            <person name="Scalliet G."/>
        </authorList>
    </citation>
    <scope>NUCLEOTIDE SEQUENCE [LARGE SCALE GENOMIC DNA]</scope>
    <source>
        <strain evidence="2 3">B05.10</strain>
    </source>
</reference>
<gene>
    <name evidence="2" type="ORF">BCIN_14g04280</name>
</gene>
<accession>A0A384K382</accession>
<feature type="compositionally biased region" description="Basic and acidic residues" evidence="1">
    <location>
        <begin position="43"/>
        <end position="55"/>
    </location>
</feature>
<feature type="compositionally biased region" description="Low complexity" evidence="1">
    <location>
        <begin position="238"/>
        <end position="250"/>
    </location>
</feature>
<feature type="compositionally biased region" description="Basic residues" evidence="1">
    <location>
        <begin position="954"/>
        <end position="963"/>
    </location>
</feature>
<feature type="region of interest" description="Disordered" evidence="1">
    <location>
        <begin position="95"/>
        <end position="123"/>
    </location>
</feature>
<organism evidence="2 3">
    <name type="scientific">Botryotinia fuckeliana (strain B05.10)</name>
    <name type="common">Noble rot fungus</name>
    <name type="synonym">Botrytis cinerea</name>
    <dbReference type="NCBI Taxonomy" id="332648"/>
    <lineage>
        <taxon>Eukaryota</taxon>
        <taxon>Fungi</taxon>
        <taxon>Dikarya</taxon>
        <taxon>Ascomycota</taxon>
        <taxon>Pezizomycotina</taxon>
        <taxon>Leotiomycetes</taxon>
        <taxon>Helotiales</taxon>
        <taxon>Sclerotiniaceae</taxon>
        <taxon>Botrytis</taxon>
    </lineage>
</organism>
<feature type="region of interest" description="Disordered" evidence="1">
    <location>
        <begin position="229"/>
        <end position="250"/>
    </location>
</feature>
<feature type="compositionally biased region" description="Polar residues" evidence="1">
    <location>
        <begin position="141"/>
        <end position="156"/>
    </location>
</feature>
<feature type="compositionally biased region" description="Basic and acidic residues" evidence="1">
    <location>
        <begin position="406"/>
        <end position="420"/>
    </location>
</feature>
<feature type="compositionally biased region" description="Basic and acidic residues" evidence="1">
    <location>
        <begin position="662"/>
        <end position="680"/>
    </location>
</feature>
<dbReference type="GeneID" id="5428361"/>